<gene>
    <name evidence="1" type="ORF">QWY13_13675</name>
</gene>
<organism evidence="1 2">
    <name type="scientific">Planococcus shenhongbingii</name>
    <dbReference type="NCBI Taxonomy" id="3058398"/>
    <lineage>
        <taxon>Bacteria</taxon>
        <taxon>Bacillati</taxon>
        <taxon>Bacillota</taxon>
        <taxon>Bacilli</taxon>
        <taxon>Bacillales</taxon>
        <taxon>Caryophanaceae</taxon>
        <taxon>Planococcus</taxon>
    </lineage>
</organism>
<dbReference type="Gene3D" id="3.40.50.720">
    <property type="entry name" value="NAD(P)-binding Rossmann-like Domain"/>
    <property type="match status" value="1"/>
</dbReference>
<comment type="caution">
    <text evidence="1">The sequence shown here is derived from an EMBL/GenBank/DDBJ whole genome shotgun (WGS) entry which is preliminary data.</text>
</comment>
<dbReference type="InterPro" id="IPR036291">
    <property type="entry name" value="NAD(P)-bd_dom_sf"/>
</dbReference>
<keyword evidence="2" id="KW-1185">Reference proteome</keyword>
<accession>A0ABT8NFT8</accession>
<reference evidence="1 2" key="1">
    <citation type="submission" date="2023-07" db="EMBL/GenBank/DDBJ databases">
        <title>Novel species in genus Planococcus.</title>
        <authorList>
            <person name="Ning S."/>
        </authorList>
    </citation>
    <scope>NUCLEOTIDE SEQUENCE [LARGE SCALE GENOMIC DNA]</scope>
    <source>
        <strain evidence="1 2">N017</strain>
    </source>
</reference>
<dbReference type="Pfam" id="PF00106">
    <property type="entry name" value="adh_short"/>
    <property type="match status" value="1"/>
</dbReference>
<evidence type="ECO:0000313" key="2">
    <source>
        <dbReference type="Proteomes" id="UP001172142"/>
    </source>
</evidence>
<name>A0ABT8NFT8_9BACL</name>
<dbReference type="EMBL" id="JAUJWU010000004">
    <property type="protein sequence ID" value="MDN7246532.1"/>
    <property type="molecule type" value="Genomic_DNA"/>
</dbReference>
<evidence type="ECO:0000313" key="1">
    <source>
        <dbReference type="EMBL" id="MDN7246532.1"/>
    </source>
</evidence>
<proteinExistence type="predicted"/>
<dbReference type="SUPFAM" id="SSF51735">
    <property type="entry name" value="NAD(P)-binding Rossmann-fold domains"/>
    <property type="match status" value="1"/>
</dbReference>
<dbReference type="InterPro" id="IPR002347">
    <property type="entry name" value="SDR_fam"/>
</dbReference>
<dbReference type="Proteomes" id="UP001172142">
    <property type="component" value="Unassembled WGS sequence"/>
</dbReference>
<sequence length="34" mass="3536">MKRLKDKAAIVTGSTSGIGEATARLFAEEGAKVE</sequence>
<protein>
    <submittedName>
        <fullName evidence="1">SDR family NAD(P)-dependent oxidoreductase</fullName>
    </submittedName>
</protein>
<dbReference type="RefSeq" id="WP_301857257.1">
    <property type="nucleotide sequence ID" value="NZ_JAUJWU010000004.1"/>
</dbReference>